<accession>A0A1F7I669</accession>
<dbReference type="InterPro" id="IPR003115">
    <property type="entry name" value="ParB_N"/>
</dbReference>
<gene>
    <name evidence="3" type="ORF">A3F34_00475</name>
</gene>
<dbReference type="Gene3D" id="3.90.1530.10">
    <property type="entry name" value="Conserved hypothetical protein from pyrococcus furiosus pfu- 392566-001, ParB domain"/>
    <property type="match status" value="1"/>
</dbReference>
<dbReference type="EMBL" id="MGAE01000041">
    <property type="protein sequence ID" value="OGK38870.1"/>
    <property type="molecule type" value="Genomic_DNA"/>
</dbReference>
<feature type="domain" description="ParB-like N-terminal" evidence="2">
    <location>
        <begin position="34"/>
        <end position="126"/>
    </location>
</feature>
<organism evidence="3 4">
    <name type="scientific">Candidatus Roizmanbacteria bacterium RIFCSPHIGHO2_12_FULL_44_10</name>
    <dbReference type="NCBI Taxonomy" id="1802054"/>
    <lineage>
        <taxon>Bacteria</taxon>
        <taxon>Candidatus Roizmaniibacteriota</taxon>
    </lineage>
</organism>
<dbReference type="AlphaFoldDB" id="A0A1F7I669"/>
<proteinExistence type="predicted"/>
<dbReference type="InterPro" id="IPR036086">
    <property type="entry name" value="ParB/Sulfiredoxin_sf"/>
</dbReference>
<reference evidence="3 4" key="1">
    <citation type="journal article" date="2016" name="Nat. Commun.">
        <title>Thousands of microbial genomes shed light on interconnected biogeochemical processes in an aquifer system.</title>
        <authorList>
            <person name="Anantharaman K."/>
            <person name="Brown C.T."/>
            <person name="Hug L.A."/>
            <person name="Sharon I."/>
            <person name="Castelle C.J."/>
            <person name="Probst A.J."/>
            <person name="Thomas B.C."/>
            <person name="Singh A."/>
            <person name="Wilkins M.J."/>
            <person name="Karaoz U."/>
            <person name="Brodie E.L."/>
            <person name="Williams K.H."/>
            <person name="Hubbard S.S."/>
            <person name="Banfield J.F."/>
        </authorList>
    </citation>
    <scope>NUCLEOTIDE SEQUENCE [LARGE SCALE GENOMIC DNA]</scope>
</reference>
<protein>
    <recommendedName>
        <fullName evidence="2">ParB-like N-terminal domain-containing protein</fullName>
    </recommendedName>
</protein>
<evidence type="ECO:0000259" key="2">
    <source>
        <dbReference type="SMART" id="SM00470"/>
    </source>
</evidence>
<feature type="coiled-coil region" evidence="1">
    <location>
        <begin position="327"/>
        <end position="354"/>
    </location>
</feature>
<evidence type="ECO:0000256" key="1">
    <source>
        <dbReference type="SAM" id="Coils"/>
    </source>
</evidence>
<dbReference type="SMART" id="SM00470">
    <property type="entry name" value="ParB"/>
    <property type="match status" value="1"/>
</dbReference>
<dbReference type="Proteomes" id="UP000179024">
    <property type="component" value="Unassembled WGS sequence"/>
</dbReference>
<dbReference type="Pfam" id="PF02195">
    <property type="entry name" value="ParB_N"/>
    <property type="match status" value="1"/>
</dbReference>
<comment type="caution">
    <text evidence="3">The sequence shown here is derived from an EMBL/GenBank/DDBJ whole genome shotgun (WGS) entry which is preliminary data.</text>
</comment>
<dbReference type="SUPFAM" id="SSF110849">
    <property type="entry name" value="ParB/Sulfiredoxin"/>
    <property type="match status" value="1"/>
</dbReference>
<keyword evidence="1" id="KW-0175">Coiled coil</keyword>
<evidence type="ECO:0000313" key="4">
    <source>
        <dbReference type="Proteomes" id="UP000179024"/>
    </source>
</evidence>
<evidence type="ECO:0000313" key="3">
    <source>
        <dbReference type="EMBL" id="OGK38870.1"/>
    </source>
</evidence>
<sequence length="422" mass="46967">MALLGEAPAPGMPNFDSLSALDLIDRGIETERVETVPLDQILTEEGIVDYDHVDELGASMKQKRGQITPIVVRPRIDEAGLLVYDIIDGFHRSEARMLNGDKTIMATVIYGCSDEEMYDLRILAASSVRSVQFARIAKWITLSWSKTVWFQSGLTVPQAFAIALNDTQKSTFVDLPPNELSDVKTWVQEKSALWGRSAGSTYNILGVVSNADPELVAQVRSAGRGKASEGKITPARLEKVVDIFPGEENYPAQRAILRAAVARHLSTTEVDKLGSVMRSLVVPGMAEEEIFQVALITPFPEAPFSKKPQRRRSTSSYIVRPDRHDPITDYGDDVASLQERIANLEAALEKARAEGVAFELWWRTAPYLSDKERVCMERILYANHDMRAVCAELRITDMQAISLMISAFTKRHLEESQLDATI</sequence>
<name>A0A1F7I669_9BACT</name>